<organism evidence="4 5">
    <name type="scientific">Paenibacillus whitsoniae</name>
    <dbReference type="NCBI Taxonomy" id="2496558"/>
    <lineage>
        <taxon>Bacteria</taxon>
        <taxon>Bacillati</taxon>
        <taxon>Bacillota</taxon>
        <taxon>Bacilli</taxon>
        <taxon>Bacillales</taxon>
        <taxon>Paenibacillaceae</taxon>
        <taxon>Paenibacillus</taxon>
    </lineage>
</organism>
<dbReference type="PROSITE" id="PS51272">
    <property type="entry name" value="SLH"/>
    <property type="match status" value="2"/>
</dbReference>
<name>A0A430JDG2_9BACL</name>
<feature type="signal peptide" evidence="2">
    <location>
        <begin position="1"/>
        <end position="27"/>
    </location>
</feature>
<reference evidence="4 5" key="1">
    <citation type="submission" date="2018-12" db="EMBL/GenBank/DDBJ databases">
        <title>Bacillus ochoae sp. nov., Paenibacillus whitsoniae sp. nov., Paenibacillus spiritus sp. nov. Isolated from the Mars Exploration Rover during spacecraft assembly.</title>
        <authorList>
            <person name="Seuylemezian A."/>
            <person name="Vaishampayan P."/>
        </authorList>
    </citation>
    <scope>NUCLEOTIDE SEQUENCE [LARGE SCALE GENOMIC DNA]</scope>
    <source>
        <strain evidence="4 5">MER 54</strain>
    </source>
</reference>
<dbReference type="PANTHER" id="PTHR42776:SF27">
    <property type="entry name" value="DIPEPTIDYL PEPTIDASE FAMILY MEMBER 6"/>
    <property type="match status" value="1"/>
</dbReference>
<evidence type="ECO:0000313" key="5">
    <source>
        <dbReference type="Proteomes" id="UP000276128"/>
    </source>
</evidence>
<dbReference type="Proteomes" id="UP000276128">
    <property type="component" value="Unassembled WGS sequence"/>
</dbReference>
<comment type="caution">
    <text evidence="4">The sequence shown here is derived from an EMBL/GenBank/DDBJ whole genome shotgun (WGS) entry which is preliminary data.</text>
</comment>
<dbReference type="SUPFAM" id="SSF82171">
    <property type="entry name" value="DPP6 N-terminal domain-like"/>
    <property type="match status" value="1"/>
</dbReference>
<evidence type="ECO:0000259" key="3">
    <source>
        <dbReference type="PROSITE" id="PS51272"/>
    </source>
</evidence>
<dbReference type="Pfam" id="PF00326">
    <property type="entry name" value="Peptidase_S9"/>
    <property type="match status" value="1"/>
</dbReference>
<dbReference type="InterPro" id="IPR029058">
    <property type="entry name" value="AB_hydrolase_fold"/>
</dbReference>
<dbReference type="PANTHER" id="PTHR42776">
    <property type="entry name" value="SERINE PEPTIDASE S9 FAMILY MEMBER"/>
    <property type="match status" value="1"/>
</dbReference>
<keyword evidence="1" id="KW-0378">Hydrolase</keyword>
<keyword evidence="2" id="KW-0732">Signal</keyword>
<evidence type="ECO:0000313" key="4">
    <source>
        <dbReference type="EMBL" id="RTE09049.1"/>
    </source>
</evidence>
<dbReference type="GO" id="GO:0006508">
    <property type="term" value="P:proteolysis"/>
    <property type="evidence" value="ECO:0007669"/>
    <property type="project" value="InterPro"/>
</dbReference>
<evidence type="ECO:0000256" key="2">
    <source>
        <dbReference type="SAM" id="SignalP"/>
    </source>
</evidence>
<evidence type="ECO:0000256" key="1">
    <source>
        <dbReference type="ARBA" id="ARBA00022801"/>
    </source>
</evidence>
<dbReference type="Gene3D" id="2.120.10.30">
    <property type="entry name" value="TolB, C-terminal domain"/>
    <property type="match status" value="1"/>
</dbReference>
<dbReference type="OrthoDB" id="108903at2"/>
<feature type="domain" description="SLH" evidence="3">
    <location>
        <begin position="93"/>
        <end position="155"/>
    </location>
</feature>
<protein>
    <submittedName>
        <fullName evidence="4">S9 family peptidase</fullName>
    </submittedName>
</protein>
<dbReference type="PROSITE" id="PS51257">
    <property type="entry name" value="PROKAR_LIPOPROTEIN"/>
    <property type="match status" value="1"/>
</dbReference>
<dbReference type="RefSeq" id="WP_126141929.1">
    <property type="nucleotide sequence ID" value="NZ_RXHU01000040.1"/>
</dbReference>
<feature type="domain" description="SLH" evidence="3">
    <location>
        <begin position="32"/>
        <end position="91"/>
    </location>
</feature>
<dbReference type="EMBL" id="RXHU01000040">
    <property type="protein sequence ID" value="RTE09049.1"/>
    <property type="molecule type" value="Genomic_DNA"/>
</dbReference>
<gene>
    <name evidence="4" type="ORF">EJQ19_14395</name>
</gene>
<dbReference type="GO" id="GO:0004252">
    <property type="term" value="F:serine-type endopeptidase activity"/>
    <property type="evidence" value="ECO:0007669"/>
    <property type="project" value="TreeGrafter"/>
</dbReference>
<feature type="chain" id="PRO_5019294872" evidence="2">
    <location>
        <begin position="28"/>
        <end position="818"/>
    </location>
</feature>
<accession>A0A430JDG2</accession>
<dbReference type="InterPro" id="IPR001375">
    <property type="entry name" value="Peptidase_S9_cat"/>
</dbReference>
<dbReference type="Gene3D" id="3.40.50.1820">
    <property type="entry name" value="alpha/beta hydrolase"/>
    <property type="match status" value="1"/>
</dbReference>
<dbReference type="InterPro" id="IPR011042">
    <property type="entry name" value="6-blade_b-propeller_TolB-like"/>
</dbReference>
<dbReference type="SUPFAM" id="SSF53474">
    <property type="entry name" value="alpha/beta-Hydrolases"/>
    <property type="match status" value="1"/>
</dbReference>
<dbReference type="AlphaFoldDB" id="A0A430JDG2"/>
<sequence>MKIGLPTKAASILAAVLIACAALPAYAQAGSLPSAYPDVPPDHYAAQAIGSLKQQGIVDDAEADGGFHPDEAVTRGDAAVWLASALHAAKPKALNGFADVPAASPYAEAVNALKELNIVQGDGGNYEPDAPLTREQMASLLVRAFKLNDNGIQMWLKDEAEIGPAHHADVVKLKQHAVTEQLTFMPKEKVTRAQLVLFLYRTLTQKEELSQGGVSLEELLQLPDKIQLRLSPDGTMLAYLHPWENRMNLYIQKVGENEGIRLTSAKVDNIQSIYWVTDHVLVYGIDSGGSENTHIHAIQVDGTNDRDLTPFKNVKSNLLDVWPAKDESKYELLLTMNRRDPKAMDVVRVNLMTGEPTMYVQNPGNVELWTIDNWGEVRAALAQDGETTSLLYREDDGKEFEKIATFAKDDTFIPIMFTADNKQLYAASSVGRDKQALVRYDPVAKKEAEVIYANEDADVNDLIYSYKKKAVLAVSYETEAKQTAFLDPELKVKAQKIDEQLHTTHWGFVGSLDKDLVLLYTDSDKSYGSYYLWDQRSDKIDKIADIAPHIKEDRMADMKPISFQSRDGLTIHGYLTLPKGVVANKLPVIVNPHGGPWARDSWGFNMEVQLLASQGYAVLQLNYRGSDGYGKAFLHAGDKQWGAAMQNDITDGVNWLVQRGIADPKRVGIYGASYGGYATLAGMAFTPDVYAAGVDVVGPSSLLTFLHTVPPYWENGRQQMYAQVGDPVKDRKLLEAASPLLHADQIKAPLMIVQGANDPRVNKAESEQMVAALRKLDVDVPYMLKADEGHGYQKLENERDFYEALIHFLNQHVKNKTE</sequence>
<dbReference type="InterPro" id="IPR001119">
    <property type="entry name" value="SLH_dom"/>
</dbReference>
<proteinExistence type="predicted"/>
<dbReference type="Pfam" id="PF00395">
    <property type="entry name" value="SLH"/>
    <property type="match status" value="2"/>
</dbReference>
<keyword evidence="5" id="KW-1185">Reference proteome</keyword>